<dbReference type="GO" id="GO:0006623">
    <property type="term" value="P:protein targeting to vacuole"/>
    <property type="evidence" value="ECO:0007669"/>
    <property type="project" value="InterPro"/>
</dbReference>
<keyword evidence="1" id="KW-0813">Transport</keyword>
<dbReference type="InterPro" id="IPR000547">
    <property type="entry name" value="Clathrin_H-chain/VPS_repeat"/>
</dbReference>
<evidence type="ECO:0000256" key="1">
    <source>
        <dbReference type="ARBA" id="ARBA00022448"/>
    </source>
</evidence>
<proteinExistence type="predicted"/>
<evidence type="ECO:0000313" key="6">
    <source>
        <dbReference type="Proteomes" id="UP000616769"/>
    </source>
</evidence>
<dbReference type="AlphaFoldDB" id="A0A132A645"/>
<dbReference type="OrthoDB" id="244107at2759"/>
<organism evidence="5 6">
    <name type="scientific">Sarcoptes scabiei</name>
    <name type="common">Itch mite</name>
    <name type="synonym">Acarus scabiei</name>
    <dbReference type="NCBI Taxonomy" id="52283"/>
    <lineage>
        <taxon>Eukaryota</taxon>
        <taxon>Metazoa</taxon>
        <taxon>Ecdysozoa</taxon>
        <taxon>Arthropoda</taxon>
        <taxon>Chelicerata</taxon>
        <taxon>Arachnida</taxon>
        <taxon>Acari</taxon>
        <taxon>Acariformes</taxon>
        <taxon>Sarcoptiformes</taxon>
        <taxon>Astigmata</taxon>
        <taxon>Psoroptidia</taxon>
        <taxon>Sarcoptoidea</taxon>
        <taxon>Sarcoptidae</taxon>
        <taxon>Sarcoptinae</taxon>
        <taxon>Sarcoptes</taxon>
    </lineage>
</organism>
<dbReference type="VEuPathDB" id="VectorBase:SSCA007003"/>
<dbReference type="GO" id="GO:0005770">
    <property type="term" value="C:late endosome"/>
    <property type="evidence" value="ECO:0007669"/>
    <property type="project" value="TreeGrafter"/>
</dbReference>
<evidence type="ECO:0000313" key="5">
    <source>
        <dbReference type="EMBL" id="KPM06095.1"/>
    </source>
</evidence>
<dbReference type="PANTHER" id="PTHR12616">
    <property type="entry name" value="VACUOLAR PROTEIN SORTING VPS41"/>
    <property type="match status" value="1"/>
</dbReference>
<evidence type="ECO:0000256" key="2">
    <source>
        <dbReference type="ARBA" id="ARBA00022927"/>
    </source>
</evidence>
<dbReference type="PROSITE" id="PS50236">
    <property type="entry name" value="CHCR"/>
    <property type="match status" value="1"/>
</dbReference>
<dbReference type="Gene3D" id="1.25.40.10">
    <property type="entry name" value="Tetratricopeptide repeat domain"/>
    <property type="match status" value="1"/>
</dbReference>
<dbReference type="GO" id="GO:0030897">
    <property type="term" value="C:HOPS complex"/>
    <property type="evidence" value="ECO:0007669"/>
    <property type="project" value="TreeGrafter"/>
</dbReference>
<dbReference type="InterPro" id="IPR057780">
    <property type="entry name" value="Beta-prop_Vps41"/>
</dbReference>
<sequence>MVIIFDFLSKLIFLLFCYYLKHQSPINAIGLDEKVDFIASCSDYRIVINDLYSVDPSYSTNNARRFVIGVSDRLLFYEKNLIGRYKVSCLQQARGVIRNTSWNRNFIVWSSDLCLKIYDATSRTIITHLDREKESDYHLKLDLYQCNVSWKNDRTLLIAWGNSIKICNIILRSHESQISLSSVVVDRQPRFYVELVYSFNIDHHLIACGIASFNNRLMILCANKSLLYPTLHDKDELHEKKSIRIKMVEPKNADLFTDISDDILAPNEFLKTVQKSRDISLHYSPDNFYLILCPKDLIVAKPREEDDSIDWLLRRGKFKEAFLRTRSNPNVVRYNSEEVGKMYIKHLLDQKTSITNQKAAKICQMICQDNSQLWESQINFFKQYQCLRSLREFLPIEFDNPSQTLDNHLYEMILNEFAEFDSEGFLNLIRTWPPELYSISAMINQTINRLASKSEDRYLLEALAELYTIDRRYQKALFTFLQVGNTKKVFDLIWKHQLLHLLEDRIVELLRLDPEETSRLLISNHDTISSEKIIAKLQGHPKLLCAYLDRLISKDPTAYAQHHDLLFDLYAEQQPEKIVSFLRQSNYIQLDKALEVCRKRNLTKAVVFILGRMGNTQEALRMILDKMDDINAAIEFCKEHGDTDLWTHLMDISVSKPRLLSKLLSEVGTHAADPIGMIARIPEGLEVPDLIPSLVRILQDYRLMVTLEDGCRRVFNADCYNLFKRLHTIRSRAISVRDPDRHCHSCQSESGNQNIFGSNSGQFILFQCGHLFHLNCLKYKNKTNVNNHPADIDSSSIESKQVNHL</sequence>
<protein>
    <submittedName>
        <fullName evidence="5">Vacuolar protein sorting-associated protein-like protein 1</fullName>
    </submittedName>
</protein>
<dbReference type="GO" id="GO:0009267">
    <property type="term" value="P:cellular response to starvation"/>
    <property type="evidence" value="ECO:0007669"/>
    <property type="project" value="TreeGrafter"/>
</dbReference>
<dbReference type="SMART" id="SM00299">
    <property type="entry name" value="CLH"/>
    <property type="match status" value="1"/>
</dbReference>
<gene>
    <name evidence="5" type="ORF">QR98_0045680</name>
</gene>
<feature type="domain" description="Vps41 beta-propeller" evidence="4">
    <location>
        <begin position="43"/>
        <end position="301"/>
    </location>
</feature>
<dbReference type="InterPro" id="IPR045111">
    <property type="entry name" value="Vps41/Vps8"/>
</dbReference>
<dbReference type="Pfam" id="PF23411">
    <property type="entry name" value="Beta-prop_Vps41"/>
    <property type="match status" value="1"/>
</dbReference>
<keyword evidence="2" id="KW-0653">Protein transport</keyword>
<evidence type="ECO:0000256" key="3">
    <source>
        <dbReference type="PROSITE-ProRule" id="PRU01006"/>
    </source>
</evidence>
<dbReference type="GO" id="GO:0034058">
    <property type="term" value="P:endosomal vesicle fusion"/>
    <property type="evidence" value="ECO:0007669"/>
    <property type="project" value="TreeGrafter"/>
</dbReference>
<feature type="repeat" description="CHCR" evidence="3">
    <location>
        <begin position="513"/>
        <end position="662"/>
    </location>
</feature>
<dbReference type="Proteomes" id="UP000616769">
    <property type="component" value="Unassembled WGS sequence"/>
</dbReference>
<reference evidence="5 6" key="1">
    <citation type="journal article" date="2015" name="Parasit. Vectors">
        <title>Draft genome of the scabies mite.</title>
        <authorList>
            <person name="Rider S.D.Jr."/>
            <person name="Morgan M.S."/>
            <person name="Arlian L.G."/>
        </authorList>
    </citation>
    <scope>NUCLEOTIDE SEQUENCE [LARGE SCALE GENOMIC DNA]</scope>
    <source>
        <strain evidence="5">Arlian Lab</strain>
    </source>
</reference>
<dbReference type="PANTHER" id="PTHR12616:SF1">
    <property type="entry name" value="VACUOLAR PROTEIN SORTING-ASSOCIATED PROTEIN 41 HOMOLOG"/>
    <property type="match status" value="1"/>
</dbReference>
<accession>A0A132A645</accession>
<dbReference type="InterPro" id="IPR011990">
    <property type="entry name" value="TPR-like_helical_dom_sf"/>
</dbReference>
<dbReference type="Pfam" id="PF23556">
    <property type="entry name" value="TPR_Vps41"/>
    <property type="match status" value="1"/>
</dbReference>
<comment type="caution">
    <text evidence="5">The sequence shown here is derived from an EMBL/GenBank/DDBJ whole genome shotgun (WGS) entry which is preliminary data.</text>
</comment>
<dbReference type="GO" id="GO:0016236">
    <property type="term" value="P:macroautophagy"/>
    <property type="evidence" value="ECO:0007669"/>
    <property type="project" value="TreeGrafter"/>
</dbReference>
<dbReference type="EMBL" id="JXLN01010656">
    <property type="protein sequence ID" value="KPM06095.1"/>
    <property type="molecule type" value="Genomic_DNA"/>
</dbReference>
<evidence type="ECO:0000259" key="4">
    <source>
        <dbReference type="Pfam" id="PF23411"/>
    </source>
</evidence>
<name>A0A132A645_SARSC</name>